<dbReference type="AlphaFoldDB" id="V5HB99"/>
<accession>V5HB99</accession>
<organism evidence="8">
    <name type="scientific">Ixodes ricinus</name>
    <name type="common">Common tick</name>
    <name type="synonym">Acarus ricinus</name>
    <dbReference type="NCBI Taxonomy" id="34613"/>
    <lineage>
        <taxon>Eukaryota</taxon>
        <taxon>Metazoa</taxon>
        <taxon>Ecdysozoa</taxon>
        <taxon>Arthropoda</taxon>
        <taxon>Chelicerata</taxon>
        <taxon>Arachnida</taxon>
        <taxon>Acari</taxon>
        <taxon>Parasitiformes</taxon>
        <taxon>Ixodida</taxon>
        <taxon>Ixodoidea</taxon>
        <taxon>Ixodidae</taxon>
        <taxon>Ixodinae</taxon>
        <taxon>Ixodes</taxon>
    </lineage>
</organism>
<proteinExistence type="evidence at transcript level"/>
<protein>
    <submittedName>
        <fullName evidence="8">Putative peptidylglycine alpha-amidating monooxygenase</fullName>
    </submittedName>
</protein>
<dbReference type="Pfam" id="PF03712">
    <property type="entry name" value="Cu2_monoox_C"/>
    <property type="match status" value="1"/>
</dbReference>
<keyword evidence="8" id="KW-0503">Monooxygenase</keyword>
<evidence type="ECO:0000256" key="1">
    <source>
        <dbReference type="ARBA" id="ARBA00022723"/>
    </source>
</evidence>
<dbReference type="InterPro" id="IPR014784">
    <property type="entry name" value="Cu2_ascorb_mOase-like_C"/>
</dbReference>
<dbReference type="GO" id="GO:0006518">
    <property type="term" value="P:peptide metabolic process"/>
    <property type="evidence" value="ECO:0007669"/>
    <property type="project" value="InterPro"/>
</dbReference>
<dbReference type="InterPro" id="IPR024548">
    <property type="entry name" value="Cu2_monoox_C"/>
</dbReference>
<evidence type="ECO:0000256" key="5">
    <source>
        <dbReference type="PIRSR" id="PIRSR600720-2"/>
    </source>
</evidence>
<dbReference type="InterPro" id="IPR000720">
    <property type="entry name" value="PHM/PAL"/>
</dbReference>
<dbReference type="InterPro" id="IPR008977">
    <property type="entry name" value="PHM/PNGase_F_dom_sf"/>
</dbReference>
<dbReference type="EMBL" id="GANP01012291">
    <property type="protein sequence ID" value="JAB72177.1"/>
    <property type="molecule type" value="mRNA"/>
</dbReference>
<dbReference type="PANTHER" id="PTHR10680">
    <property type="entry name" value="PEPTIDYL-GLYCINE ALPHA-AMIDATING MONOOXYGENASE"/>
    <property type="match status" value="1"/>
</dbReference>
<name>V5HB99_IXORI</name>
<keyword evidence="5" id="KW-0186">Copper</keyword>
<keyword evidence="4" id="KW-0325">Glycoprotein</keyword>
<feature type="domain" description="Copper type II ascorbate-dependent monooxygenase C-terminal" evidence="7">
    <location>
        <begin position="7"/>
        <end position="115"/>
    </location>
</feature>
<comment type="cofactor">
    <cofactor evidence="5">
        <name>Cu(2+)</name>
        <dbReference type="ChEBI" id="CHEBI:29036"/>
    </cofactor>
    <text evidence="5">Binds 2 Cu(2+) ions per subunit.</text>
</comment>
<dbReference type="GO" id="GO:0016715">
    <property type="term" value="F:oxidoreductase activity, acting on paired donors, with incorporation or reduction of molecular oxygen, reduced ascorbate as one donor, and incorporation of one atom of oxygen"/>
    <property type="evidence" value="ECO:0007669"/>
    <property type="project" value="InterPro"/>
</dbReference>
<evidence type="ECO:0000256" key="4">
    <source>
        <dbReference type="ARBA" id="ARBA00023180"/>
    </source>
</evidence>
<evidence type="ECO:0000256" key="2">
    <source>
        <dbReference type="ARBA" id="ARBA00022729"/>
    </source>
</evidence>
<sequence length="136" mass="15557">MRCLVVIIVYCMMTSFLGKLVTGYVVKDRTWINIGKHNPLEAQMFYPAKSAVTIVSGDILAARCTVYNYRDRDTYDGPTNDDEMCAFYFMYSVEGGEITSMEECWSQGPPSYYWRKDPLLRNLITSDIDKDASTPD</sequence>
<dbReference type="SUPFAM" id="SSF49742">
    <property type="entry name" value="PHM/PNGase F"/>
    <property type="match status" value="1"/>
</dbReference>
<dbReference type="GO" id="GO:0016020">
    <property type="term" value="C:membrane"/>
    <property type="evidence" value="ECO:0007669"/>
    <property type="project" value="InterPro"/>
</dbReference>
<dbReference type="GO" id="GO:0005576">
    <property type="term" value="C:extracellular region"/>
    <property type="evidence" value="ECO:0007669"/>
    <property type="project" value="TreeGrafter"/>
</dbReference>
<dbReference type="Gene3D" id="2.60.120.230">
    <property type="match status" value="1"/>
</dbReference>
<feature type="binding site" evidence="5">
    <location>
        <position position="84"/>
    </location>
    <ligand>
        <name>Cu(2+)</name>
        <dbReference type="ChEBI" id="CHEBI:29036"/>
        <label>1</label>
        <note>catalytic</note>
    </ligand>
</feature>
<keyword evidence="3 6" id="KW-1015">Disulfide bond</keyword>
<evidence type="ECO:0000313" key="8">
    <source>
        <dbReference type="EMBL" id="JAB72177.1"/>
    </source>
</evidence>
<feature type="disulfide bond" evidence="6">
    <location>
        <begin position="64"/>
        <end position="85"/>
    </location>
</feature>
<keyword evidence="1 5" id="KW-0479">Metal-binding</keyword>
<keyword evidence="8" id="KW-0560">Oxidoreductase</keyword>
<evidence type="ECO:0000256" key="3">
    <source>
        <dbReference type="ARBA" id="ARBA00023157"/>
    </source>
</evidence>
<dbReference type="PANTHER" id="PTHR10680:SF14">
    <property type="entry name" value="PEPTIDYL-GLYCINE ALPHA-AMIDATING MONOOXYGENASE"/>
    <property type="match status" value="1"/>
</dbReference>
<dbReference type="PRINTS" id="PR00790">
    <property type="entry name" value="PAMONOXGNASE"/>
</dbReference>
<dbReference type="GO" id="GO:0046872">
    <property type="term" value="F:metal ion binding"/>
    <property type="evidence" value="ECO:0007669"/>
    <property type="project" value="UniProtKB-KW"/>
</dbReference>
<evidence type="ECO:0000259" key="7">
    <source>
        <dbReference type="Pfam" id="PF03712"/>
    </source>
</evidence>
<reference evidence="8" key="1">
    <citation type="journal article" date="2015" name="Sci. Rep.">
        <title>Tissue- and time-dependent transcription in Ixodes ricinus salivary glands and midguts when blood feeding on the vertebrate host.</title>
        <authorList>
            <person name="Kotsyfakis M."/>
            <person name="Schwarz A."/>
            <person name="Erhart J."/>
            <person name="Ribeiro J.M."/>
        </authorList>
    </citation>
    <scope>NUCLEOTIDE SEQUENCE</scope>
    <source>
        <tissue evidence="8">Salivary gland and midgut</tissue>
    </source>
</reference>
<evidence type="ECO:0000256" key="6">
    <source>
        <dbReference type="PIRSR" id="PIRSR600720-3"/>
    </source>
</evidence>
<keyword evidence="2" id="KW-0732">Signal</keyword>